<dbReference type="InterPro" id="IPR056119">
    <property type="entry name" value="DUF7702"/>
</dbReference>
<protein>
    <recommendedName>
        <fullName evidence="1">DUF7702 domain-containing protein</fullName>
    </recommendedName>
</protein>
<feature type="domain" description="DUF7702" evidence="1">
    <location>
        <begin position="3"/>
        <end position="243"/>
    </location>
</feature>
<evidence type="ECO:0000259" key="1">
    <source>
        <dbReference type="Pfam" id="PF24800"/>
    </source>
</evidence>
<dbReference type="Proteomes" id="UP000452235">
    <property type="component" value="Unassembled WGS sequence"/>
</dbReference>
<keyword evidence="3" id="KW-1185">Reference proteome</keyword>
<dbReference type="Pfam" id="PF24800">
    <property type="entry name" value="DUF7702"/>
    <property type="match status" value="1"/>
</dbReference>
<dbReference type="PANTHER" id="PTHR42109">
    <property type="entry name" value="UNPLACED GENOMIC SCAFFOLD UM_SCAF_CONTIG_1.265, WHOLE GENOME SHOTGUN SEQUENCE"/>
    <property type="match status" value="1"/>
</dbReference>
<dbReference type="EMBL" id="BLJY01000001">
    <property type="protein sequence ID" value="GFF12192.1"/>
    <property type="molecule type" value="Genomic_DNA"/>
</dbReference>
<gene>
    <name evidence="2" type="ORF">ATEIFO6365_0001041500</name>
</gene>
<proteinExistence type="predicted"/>
<sequence length="268" mass="29199">MGVTYHNGISILQLIIYVPACFISAFLVHRHGIRGSSGFFFLNVFTQARIVGACFDLATISNASIGLYVGSAICSSIGLSPLLLACTGLLSRANLSIENTTGRRPLHQYFFYLFHVVTITSLALTIAGITADMSPQAMQNPNIKIKIGMVLYIISWAQMCLYLGILGWHHGSLEKGERRTLVAVAVSAPFVLVRVLYSVLMWFLYDSDFGLFGGNVTVQLAMAVLEEFVVVIVCLGIGMTLRVRDQVSRGEEESAASDHLLASYAPKP</sequence>
<comment type="caution">
    <text evidence="2">The sequence shown here is derived from an EMBL/GenBank/DDBJ whole genome shotgun (WGS) entry which is preliminary data.</text>
</comment>
<dbReference type="AlphaFoldDB" id="A0A5M3YMI1"/>
<dbReference type="VEuPathDB" id="FungiDB:ATEG_08175"/>
<reference evidence="2 3" key="1">
    <citation type="submission" date="2020-01" db="EMBL/GenBank/DDBJ databases">
        <title>Aspergillus terreus IFO 6365 whole genome shotgun sequence.</title>
        <authorList>
            <person name="Kanamasa S."/>
            <person name="Takahashi H."/>
        </authorList>
    </citation>
    <scope>NUCLEOTIDE SEQUENCE [LARGE SCALE GENOMIC DNA]</scope>
    <source>
        <strain evidence="2 3">IFO 6365</strain>
    </source>
</reference>
<accession>A0A5M3YMI1</accession>
<evidence type="ECO:0000313" key="2">
    <source>
        <dbReference type="EMBL" id="GFF12192.1"/>
    </source>
</evidence>
<dbReference type="OrthoDB" id="2560628at2759"/>
<organism evidence="2 3">
    <name type="scientific">Aspergillus terreus</name>
    <dbReference type="NCBI Taxonomy" id="33178"/>
    <lineage>
        <taxon>Eukaryota</taxon>
        <taxon>Fungi</taxon>
        <taxon>Dikarya</taxon>
        <taxon>Ascomycota</taxon>
        <taxon>Pezizomycotina</taxon>
        <taxon>Eurotiomycetes</taxon>
        <taxon>Eurotiomycetidae</taxon>
        <taxon>Eurotiales</taxon>
        <taxon>Aspergillaceae</taxon>
        <taxon>Aspergillus</taxon>
        <taxon>Aspergillus subgen. Circumdati</taxon>
    </lineage>
</organism>
<dbReference type="PANTHER" id="PTHR42109:SF2">
    <property type="entry name" value="INTEGRAL MEMBRANE PROTEIN"/>
    <property type="match status" value="1"/>
</dbReference>
<evidence type="ECO:0000313" key="3">
    <source>
        <dbReference type="Proteomes" id="UP000452235"/>
    </source>
</evidence>
<name>A0A5M3YMI1_ASPTE</name>